<evidence type="ECO:0000313" key="1">
    <source>
        <dbReference type="EMBL" id="XRJ21348.1"/>
    </source>
</evidence>
<keyword evidence="1" id="KW-0614">Plasmid</keyword>
<evidence type="ECO:0000313" key="2">
    <source>
        <dbReference type="Proteomes" id="UP000257089"/>
    </source>
</evidence>
<reference evidence="1" key="1">
    <citation type="submission" date="2023-10" db="EMBL/GenBank/DDBJ databases">
        <title>A new archaeal virus that suppresses the transcription of host immunity genes.</title>
        <authorList>
            <person name="Turgeman-Grott I."/>
            <person name="Golan N."/>
            <person name="Neri U."/>
            <person name="Naki D."/>
            <person name="Altman N."/>
            <person name="Eizenshtein K."/>
            <person name="Choudhary D."/>
            <person name="Levi R."/>
            <person name="Himani H."/>
            <person name="Reshef L."/>
            <person name="Papke T.R."/>
            <person name="Gophna U."/>
        </authorList>
    </citation>
    <scope>NUCLEOTIDE SEQUENCE</scope>
    <source>
        <strain evidence="1">Atlit-48N</strain>
    </source>
</reference>
<dbReference type="Proteomes" id="UP000257089">
    <property type="component" value="Plasmid p48N_1"/>
</dbReference>
<sequence>MEIADVLSCDFFDSQDWDGREKSRVHVYKQGEQVGLNIETERTGSDGRTQELTTIKVTRMDIKTLRQIQSGLGEWLQKATSEQIELTTRPVEGKYKDSSEELEIYRLRVEFTALGLRILPLASGNQPMPNAAHIPCTGEIHNEATENHSHLKRLYSLIEVFLAGIEQESDDVIQSTKYLMDPESHIHPDLKSVCLERLNSGDCTGVVQAAGTALENALESKAPTEIVSRSNNATDLVNQTFAGADPVFGWGYNSGEQQGLHYLYAGAFMALRNPTSHPRGDPDRNRYLDDIDVRDALDILCLFNFLLRRLDAYGTTTLEQEACD</sequence>
<protein>
    <submittedName>
        <fullName evidence="1">TIGR02391 family protein</fullName>
    </submittedName>
</protein>
<gene>
    <name evidence="1" type="ORF">DEQ67_014855</name>
</gene>
<organism evidence="1 2">
    <name type="scientific">Haloferax sp. Atlit-48N</name>
    <dbReference type="NCBI Taxonomy" id="2077198"/>
    <lineage>
        <taxon>Archaea</taxon>
        <taxon>Methanobacteriati</taxon>
        <taxon>Methanobacteriota</taxon>
        <taxon>Stenosarchaea group</taxon>
        <taxon>Halobacteria</taxon>
        <taxon>Halobacteriales</taxon>
        <taxon>Haloferacaceae</taxon>
        <taxon>Haloferax</taxon>
    </lineage>
</organism>
<accession>A0ACD5HZG6</accession>
<dbReference type="EMBL" id="CP137690">
    <property type="protein sequence ID" value="XRJ21348.1"/>
    <property type="molecule type" value="Genomic_DNA"/>
</dbReference>
<proteinExistence type="predicted"/>
<name>A0ACD5HZG6_9EURY</name>
<geneLocation type="plasmid" evidence="1 2">
    <name>p48N_1</name>
</geneLocation>